<name>F2NKD7_MARHT</name>
<dbReference type="Pfam" id="PF01966">
    <property type="entry name" value="HD"/>
    <property type="match status" value="1"/>
</dbReference>
<dbReference type="Gene3D" id="1.10.3210.10">
    <property type="entry name" value="Hypothetical protein af1432"/>
    <property type="match status" value="1"/>
</dbReference>
<evidence type="ECO:0000313" key="2">
    <source>
        <dbReference type="EMBL" id="AEB12386.1"/>
    </source>
</evidence>
<sequence>MRKRIERLLKAFFPHLARPDDAWALGWLKEDERGLYLAMDVRDREHAVQVARRLLERYPQAPDYAVRAALLHDAGKALRPYRPLERILTGLVALPVPPHPLRRGLMGAFQVRRYHAEYAASRIQDRLVAEIVRLHHVGGSPWAERLRAVDGEF</sequence>
<protein>
    <recommendedName>
        <fullName evidence="1">HD domain-containing protein</fullName>
    </recommendedName>
</protein>
<dbReference type="Proteomes" id="UP000007030">
    <property type="component" value="Chromosome"/>
</dbReference>
<dbReference type="SUPFAM" id="SSF109604">
    <property type="entry name" value="HD-domain/PDEase-like"/>
    <property type="match status" value="1"/>
</dbReference>
<evidence type="ECO:0000259" key="1">
    <source>
        <dbReference type="Pfam" id="PF01966"/>
    </source>
</evidence>
<accession>F2NKD7</accession>
<dbReference type="AlphaFoldDB" id="F2NKD7"/>
<organism evidence="2 3">
    <name type="scientific">Marinithermus hydrothermalis (strain DSM 14884 / JCM 11576 / T1)</name>
    <dbReference type="NCBI Taxonomy" id="869210"/>
    <lineage>
        <taxon>Bacteria</taxon>
        <taxon>Thermotogati</taxon>
        <taxon>Deinococcota</taxon>
        <taxon>Deinococci</taxon>
        <taxon>Thermales</taxon>
        <taxon>Thermaceae</taxon>
        <taxon>Marinithermus</taxon>
    </lineage>
</organism>
<feature type="domain" description="HD" evidence="1">
    <location>
        <begin position="48"/>
        <end position="139"/>
    </location>
</feature>
<gene>
    <name evidence="2" type="ordered locus">Marky_1651</name>
</gene>
<dbReference type="InterPro" id="IPR006674">
    <property type="entry name" value="HD_domain"/>
</dbReference>
<dbReference type="OrthoDB" id="32117at2"/>
<reference evidence="2 3" key="1">
    <citation type="journal article" date="2012" name="Stand. Genomic Sci.">
        <title>Complete genome sequence of the aerobic, heterotroph Marinithermus hydrothermalis type strain (T1(T)) from a deep-sea hydrothermal vent chimney.</title>
        <authorList>
            <person name="Copeland A."/>
            <person name="Gu W."/>
            <person name="Yasawong M."/>
            <person name="Lapidus A."/>
            <person name="Lucas S."/>
            <person name="Deshpande S."/>
            <person name="Pagani I."/>
            <person name="Tapia R."/>
            <person name="Cheng J.F."/>
            <person name="Goodwin L.A."/>
            <person name="Pitluck S."/>
            <person name="Liolios K."/>
            <person name="Ivanova N."/>
            <person name="Mavromatis K."/>
            <person name="Mikhailova N."/>
            <person name="Pati A."/>
            <person name="Chen A."/>
            <person name="Palaniappan K."/>
            <person name="Land M."/>
            <person name="Pan C."/>
            <person name="Brambilla E.M."/>
            <person name="Rohde M."/>
            <person name="Tindall B.J."/>
            <person name="Sikorski J."/>
            <person name="Goker M."/>
            <person name="Detter J.C."/>
            <person name="Bristow J."/>
            <person name="Eisen J.A."/>
            <person name="Markowitz V."/>
            <person name="Hugenholtz P."/>
            <person name="Kyrpides N.C."/>
            <person name="Klenk H.P."/>
            <person name="Woyke T."/>
        </authorList>
    </citation>
    <scope>NUCLEOTIDE SEQUENCE [LARGE SCALE GENOMIC DNA]</scope>
    <source>
        <strain evidence="3">DSM 14884 / JCM 11576 / T1</strain>
    </source>
</reference>
<keyword evidence="3" id="KW-1185">Reference proteome</keyword>
<dbReference type="RefSeq" id="WP_013704433.1">
    <property type="nucleotide sequence ID" value="NC_015387.1"/>
</dbReference>
<dbReference type="KEGG" id="mhd:Marky_1651"/>
<evidence type="ECO:0000313" key="3">
    <source>
        <dbReference type="Proteomes" id="UP000007030"/>
    </source>
</evidence>
<dbReference type="EMBL" id="CP002630">
    <property type="protein sequence ID" value="AEB12386.1"/>
    <property type="molecule type" value="Genomic_DNA"/>
</dbReference>
<proteinExistence type="predicted"/>
<dbReference type="HOGENOM" id="CLU_124473_1_0_0"/>
<dbReference type="eggNOG" id="ENOG5031WG7">
    <property type="taxonomic scope" value="Bacteria"/>
</dbReference>